<keyword evidence="2 4" id="KW-0238">DNA-binding</keyword>
<sequence>MNRPRRTDPGRRERILDAVLDLIARDGSAGATYRSVAEGADVPMGSMTYHFPTRDDMLLAAFERLADQMHGRFDQIMAEPLDGEDPRERVVQLIVTQGAGYGRDMVLSAELYALAVRDERYRVLIQSWMERSRASLRRHFPAEAAPVIDALQEGLVLHSHISTEPFDVDRVRSAVYRLIEPTAISRAEVPAEEAR</sequence>
<dbReference type="SUPFAM" id="SSF46689">
    <property type="entry name" value="Homeodomain-like"/>
    <property type="match status" value="1"/>
</dbReference>
<name>A0ABV9HID9_9MICO</name>
<organism evidence="6 7">
    <name type="scientific">Promicromonospora alba</name>
    <dbReference type="NCBI Taxonomy" id="1616110"/>
    <lineage>
        <taxon>Bacteria</taxon>
        <taxon>Bacillati</taxon>
        <taxon>Actinomycetota</taxon>
        <taxon>Actinomycetes</taxon>
        <taxon>Micrococcales</taxon>
        <taxon>Promicromonosporaceae</taxon>
        <taxon>Promicromonospora</taxon>
    </lineage>
</organism>
<proteinExistence type="predicted"/>
<evidence type="ECO:0000313" key="7">
    <source>
        <dbReference type="Proteomes" id="UP001596011"/>
    </source>
</evidence>
<dbReference type="Proteomes" id="UP001596011">
    <property type="component" value="Unassembled WGS sequence"/>
</dbReference>
<dbReference type="RefSeq" id="WP_377137337.1">
    <property type="nucleotide sequence ID" value="NZ_JBHSFI010000005.1"/>
</dbReference>
<dbReference type="PROSITE" id="PS50977">
    <property type="entry name" value="HTH_TETR_2"/>
    <property type="match status" value="1"/>
</dbReference>
<dbReference type="InterPro" id="IPR036271">
    <property type="entry name" value="Tet_transcr_reg_TetR-rel_C_sf"/>
</dbReference>
<evidence type="ECO:0000256" key="3">
    <source>
        <dbReference type="ARBA" id="ARBA00023163"/>
    </source>
</evidence>
<dbReference type="SUPFAM" id="SSF48498">
    <property type="entry name" value="Tetracyclin repressor-like, C-terminal domain"/>
    <property type="match status" value="1"/>
</dbReference>
<feature type="DNA-binding region" description="H-T-H motif" evidence="4">
    <location>
        <begin position="32"/>
        <end position="51"/>
    </location>
</feature>
<reference evidence="7" key="1">
    <citation type="journal article" date="2019" name="Int. J. Syst. Evol. Microbiol.">
        <title>The Global Catalogue of Microorganisms (GCM) 10K type strain sequencing project: providing services to taxonomists for standard genome sequencing and annotation.</title>
        <authorList>
            <consortium name="The Broad Institute Genomics Platform"/>
            <consortium name="The Broad Institute Genome Sequencing Center for Infectious Disease"/>
            <person name="Wu L."/>
            <person name="Ma J."/>
        </authorList>
    </citation>
    <scope>NUCLEOTIDE SEQUENCE [LARGE SCALE GENOMIC DNA]</scope>
    <source>
        <strain evidence="7">CCUG 42722</strain>
    </source>
</reference>
<dbReference type="EMBL" id="JBHSFI010000005">
    <property type="protein sequence ID" value="MFC4630023.1"/>
    <property type="molecule type" value="Genomic_DNA"/>
</dbReference>
<evidence type="ECO:0000256" key="4">
    <source>
        <dbReference type="PROSITE-ProRule" id="PRU00335"/>
    </source>
</evidence>
<dbReference type="PANTHER" id="PTHR47506:SF6">
    <property type="entry name" value="HTH-TYPE TRANSCRIPTIONAL REPRESSOR NEMR"/>
    <property type="match status" value="1"/>
</dbReference>
<gene>
    <name evidence="6" type="ORF">ACFO6V_17365</name>
</gene>
<dbReference type="PANTHER" id="PTHR47506">
    <property type="entry name" value="TRANSCRIPTIONAL REGULATORY PROTEIN"/>
    <property type="match status" value="1"/>
</dbReference>
<evidence type="ECO:0000259" key="5">
    <source>
        <dbReference type="PROSITE" id="PS50977"/>
    </source>
</evidence>
<evidence type="ECO:0000256" key="1">
    <source>
        <dbReference type="ARBA" id="ARBA00023015"/>
    </source>
</evidence>
<feature type="domain" description="HTH tetR-type" evidence="5">
    <location>
        <begin position="9"/>
        <end position="69"/>
    </location>
</feature>
<keyword evidence="7" id="KW-1185">Reference proteome</keyword>
<dbReference type="Gene3D" id="1.10.357.10">
    <property type="entry name" value="Tetracycline Repressor, domain 2"/>
    <property type="match status" value="1"/>
</dbReference>
<evidence type="ECO:0000256" key="2">
    <source>
        <dbReference type="ARBA" id="ARBA00023125"/>
    </source>
</evidence>
<comment type="caution">
    <text evidence="6">The sequence shown here is derived from an EMBL/GenBank/DDBJ whole genome shotgun (WGS) entry which is preliminary data.</text>
</comment>
<evidence type="ECO:0000313" key="6">
    <source>
        <dbReference type="EMBL" id="MFC4630023.1"/>
    </source>
</evidence>
<keyword evidence="3" id="KW-0804">Transcription</keyword>
<dbReference type="Pfam" id="PF00440">
    <property type="entry name" value="TetR_N"/>
    <property type="match status" value="1"/>
</dbReference>
<accession>A0ABV9HID9</accession>
<dbReference type="InterPro" id="IPR001647">
    <property type="entry name" value="HTH_TetR"/>
</dbReference>
<dbReference type="InterPro" id="IPR009057">
    <property type="entry name" value="Homeodomain-like_sf"/>
</dbReference>
<protein>
    <submittedName>
        <fullName evidence="6">TetR/AcrR family transcriptional regulator</fullName>
    </submittedName>
</protein>
<keyword evidence="1" id="KW-0805">Transcription regulation</keyword>